<name>A0A1B8XYV3_XENTR</name>
<dbReference type="EMBL" id="KV460724">
    <property type="protein sequence ID" value="OCA15839.1"/>
    <property type="molecule type" value="Genomic_DNA"/>
</dbReference>
<reference evidence="1" key="3">
    <citation type="submission" date="2016-05" db="EMBL/GenBank/DDBJ databases">
        <title>WGS assembly of Xenopus tropicalis.</title>
        <authorList>
            <person name="Sessions A."/>
            <person name="Jenkins J."/>
            <person name="Mitros T."/>
            <person name="Lyons J.T."/>
            <person name="Dichmann D.S."/>
            <person name="Robert J."/>
            <person name="Harland R.M."/>
            <person name="Rokhsar D.S."/>
        </authorList>
    </citation>
    <scope>NUCLEOTIDE SEQUENCE</scope>
    <source>
        <strain evidence="1">Nigerian</strain>
    </source>
</reference>
<accession>A0A1B8XYV3</accession>
<reference evidence="1" key="2">
    <citation type="journal article" date="2010" name="Science">
        <title>The genome of the Western clawed frog Xenopus tropicalis.</title>
        <authorList>
            <person name="Hellsten U."/>
            <person name="Harland R.M."/>
            <person name="Gilchrist M.J."/>
            <person name="Hendrix D."/>
            <person name="Jurka J."/>
            <person name="Kapitonov V."/>
            <person name="Ovcharenko I."/>
            <person name="Putnam N.H."/>
            <person name="Shu S."/>
            <person name="Taher L."/>
            <person name="Blitz I.L."/>
            <person name="Blumberg B."/>
            <person name="Dichmann D.S."/>
            <person name="Dubchak I."/>
            <person name="Amaya E."/>
            <person name="Detter J.C."/>
            <person name="Fletcher R."/>
            <person name="Gerhard D.S."/>
            <person name="Goodstein D."/>
            <person name="Graves T."/>
            <person name="Grigoriev I.V."/>
            <person name="Grimwood J."/>
            <person name="Kawashima T."/>
            <person name="Lindquist E."/>
            <person name="Lucas S.M."/>
            <person name="Mead P.E."/>
            <person name="Mitros T."/>
            <person name="Ogino H."/>
            <person name="Ohta Y."/>
            <person name="Poliakov A.V."/>
            <person name="Pollet N."/>
            <person name="Robert J."/>
            <person name="Salamov A."/>
            <person name="Sater A.K."/>
            <person name="Schmutz J."/>
            <person name="Terry A."/>
            <person name="Vize P.D."/>
            <person name="Warren W.C."/>
            <person name="Wells D."/>
            <person name="Wills A."/>
            <person name="Wilson R.K."/>
            <person name="Zimmerman L.B."/>
            <person name="Zorn A.M."/>
            <person name="Grainger R."/>
            <person name="Grammer T."/>
            <person name="Khokha M.K."/>
            <person name="Richardson P.M."/>
            <person name="Rokhsar D.S."/>
        </authorList>
    </citation>
    <scope>NUCLEOTIDE SEQUENCE [LARGE SCALE GENOMIC DNA]</scope>
    <source>
        <strain evidence="1">Nigerian</strain>
    </source>
</reference>
<protein>
    <submittedName>
        <fullName evidence="1">Uncharacterized protein</fullName>
    </submittedName>
</protein>
<sequence>LQADLQDTEPLPLGSHNQCVRLRHRYIKNIVQGQENLTLELEPDLLTTCLSSLDIFLYVYQRIHE</sequence>
<evidence type="ECO:0000313" key="1">
    <source>
        <dbReference type="EMBL" id="OCA15839.1"/>
    </source>
</evidence>
<gene>
    <name evidence="1" type="ORF">XENTR_v90029066mg</name>
</gene>
<dbReference type="AlphaFoldDB" id="A0A1B8XYV3"/>
<feature type="non-terminal residue" evidence="1">
    <location>
        <position position="1"/>
    </location>
</feature>
<proteinExistence type="predicted"/>
<organism evidence="1">
    <name type="scientific">Xenopus tropicalis</name>
    <name type="common">Western clawed frog</name>
    <name type="synonym">Silurana tropicalis</name>
    <dbReference type="NCBI Taxonomy" id="8364"/>
    <lineage>
        <taxon>Eukaryota</taxon>
        <taxon>Metazoa</taxon>
        <taxon>Chordata</taxon>
        <taxon>Craniata</taxon>
        <taxon>Vertebrata</taxon>
        <taxon>Euteleostomi</taxon>
        <taxon>Amphibia</taxon>
        <taxon>Batrachia</taxon>
        <taxon>Anura</taxon>
        <taxon>Pipoidea</taxon>
        <taxon>Pipidae</taxon>
        <taxon>Xenopodinae</taxon>
        <taxon>Xenopus</taxon>
        <taxon>Silurana</taxon>
    </lineage>
</organism>
<reference evidence="1" key="1">
    <citation type="submission" date="2009-11" db="EMBL/GenBank/DDBJ databases">
        <authorList>
            <consortium name="US DOE Joint Genome Institute (JGI-PGF)"/>
            <person name="Ottilar R."/>
            <person name="Schmutz J."/>
            <person name="Salamov A."/>
            <person name="Cheng J.F."/>
            <person name="Lucas S."/>
            <person name="Pitluck S."/>
            <person name="Gundlach H."/>
            <person name="Guo Y."/>
            <person name="Haberer G."/>
            <person name="Nasrallah J."/>
            <person name="Mayer K.F.X."/>
            <person name="van de Peer Y."/>
            <person name="Weigel D."/>
            <person name="Grigoriev I.V."/>
        </authorList>
    </citation>
    <scope>NUCLEOTIDE SEQUENCE</scope>
    <source>
        <strain evidence="1">Nigerian</strain>
    </source>
</reference>